<gene>
    <name evidence="1" type="ORF">SAMN00768000_3085</name>
</gene>
<name>A0A1W1WKW1_SULTA</name>
<dbReference type="OrthoDB" id="5521312at2"/>
<evidence type="ECO:0008006" key="3">
    <source>
        <dbReference type="Google" id="ProtNLM"/>
    </source>
</evidence>
<organism evidence="1 2">
    <name type="scientific">Sulfobacillus thermosulfidooxidans (strain DSM 9293 / VKM B-1269 / AT-1)</name>
    <dbReference type="NCBI Taxonomy" id="929705"/>
    <lineage>
        <taxon>Bacteria</taxon>
        <taxon>Bacillati</taxon>
        <taxon>Bacillota</taxon>
        <taxon>Clostridia</taxon>
        <taxon>Eubacteriales</taxon>
        <taxon>Clostridiales Family XVII. Incertae Sedis</taxon>
        <taxon>Sulfobacillus</taxon>
    </lineage>
</organism>
<evidence type="ECO:0000313" key="2">
    <source>
        <dbReference type="Proteomes" id="UP000192660"/>
    </source>
</evidence>
<protein>
    <recommendedName>
        <fullName evidence="3">Cytotoxin</fullName>
    </recommendedName>
</protein>
<dbReference type="AlphaFoldDB" id="A0A1W1WKW1"/>
<dbReference type="Proteomes" id="UP000192660">
    <property type="component" value="Unassembled WGS sequence"/>
</dbReference>
<accession>A0A1W1WKW1</accession>
<evidence type="ECO:0000313" key="1">
    <source>
        <dbReference type="EMBL" id="SMC06896.1"/>
    </source>
</evidence>
<proteinExistence type="predicted"/>
<keyword evidence="2" id="KW-1185">Reference proteome</keyword>
<dbReference type="RefSeq" id="WP_020373517.1">
    <property type="nucleotide sequence ID" value="NZ_FWWY01000001.1"/>
</dbReference>
<reference evidence="2" key="1">
    <citation type="submission" date="2017-04" db="EMBL/GenBank/DDBJ databases">
        <authorList>
            <person name="Varghese N."/>
            <person name="Submissions S."/>
        </authorList>
    </citation>
    <scope>NUCLEOTIDE SEQUENCE [LARGE SCALE GENOMIC DNA]</scope>
    <source>
        <strain evidence="2">DSM 9293</strain>
    </source>
</reference>
<dbReference type="EMBL" id="FWWY01000001">
    <property type="protein sequence ID" value="SMC06896.1"/>
    <property type="molecule type" value="Genomic_DNA"/>
</dbReference>
<sequence>MLIVNDKPIIRSKRFDRMYQRLPAVAQAAIDRAIHLHFCRRIPTRAAPLQTHAGLWELRAGPWRVTFKPMPDGIILRACGPHDRTLARP</sequence>